<keyword evidence="3" id="KW-1133">Transmembrane helix</keyword>
<dbReference type="HOGENOM" id="CLU_142253_0_0_5"/>
<sequence length="126" mass="13889">MIRGMIGTILLTLAAGLVGIGLFYVKHQVKEQEARLAELNQEIRANQEAIHVLKAEWSFLNDPARLKQLSEKYLDMKVMGPTQVTTMQALRHDATPPHASVAAMPKPPARPAPALAETRPNVGDMR</sequence>
<keyword evidence="3" id="KW-0472">Membrane</keyword>
<feature type="coiled-coil region" evidence="1">
    <location>
        <begin position="22"/>
        <end position="56"/>
    </location>
</feature>
<organism evidence="4 5">
    <name type="scientific">Magnetospirillum gryphiswaldense (strain DSM 6361 / JCM 21280 / NBRC 15271 / MSR-1)</name>
    <dbReference type="NCBI Taxonomy" id="431944"/>
    <lineage>
        <taxon>Bacteria</taxon>
        <taxon>Pseudomonadati</taxon>
        <taxon>Pseudomonadota</taxon>
        <taxon>Alphaproteobacteria</taxon>
        <taxon>Rhodospirillales</taxon>
        <taxon>Rhodospirillaceae</taxon>
        <taxon>Magnetospirillum</taxon>
    </lineage>
</organism>
<evidence type="ECO:0000256" key="1">
    <source>
        <dbReference type="SAM" id="Coils"/>
    </source>
</evidence>
<gene>
    <name evidence="4" type="ordered locus">MGMSRv2__2490</name>
</gene>
<protein>
    <submittedName>
        <fullName evidence="4">Periplasmic protein TonB</fullName>
    </submittedName>
</protein>
<reference evidence="4 5" key="1">
    <citation type="journal article" date="2014" name="Genome Announc.">
        <title>Complete genome sequence of Magnetospirillum gryphiswaldense MSR-1.</title>
        <authorList>
            <person name="Wang X."/>
            <person name="Wang Q."/>
            <person name="Zhang W."/>
            <person name="Wang Y."/>
            <person name="Li L."/>
            <person name="Wen T."/>
            <person name="Zhang T."/>
            <person name="Zhang Y."/>
            <person name="Xu J."/>
            <person name="Hu J."/>
            <person name="Li S."/>
            <person name="Liu L."/>
            <person name="Liu J."/>
            <person name="Jiang W."/>
            <person name="Tian J."/>
            <person name="Li Y."/>
            <person name="Schuler D."/>
            <person name="Wang L."/>
            <person name="Li J."/>
        </authorList>
    </citation>
    <scope>NUCLEOTIDE SEQUENCE [LARGE SCALE GENOMIC DNA]</scope>
    <source>
        <strain evidence="5">DSM 6361 / JCM 21280 / NBRC 15271 / MSR-1</strain>
    </source>
</reference>
<dbReference type="STRING" id="1430440.MGMSRv2__2490"/>
<keyword evidence="3" id="KW-0812">Transmembrane</keyword>
<accession>V6F2F2</accession>
<proteinExistence type="predicted"/>
<evidence type="ECO:0000313" key="4">
    <source>
        <dbReference type="EMBL" id="CDK99705.1"/>
    </source>
</evidence>
<keyword evidence="1" id="KW-0175">Coiled coil</keyword>
<feature type="transmembrane region" description="Helical" evidence="3">
    <location>
        <begin position="6"/>
        <end position="25"/>
    </location>
</feature>
<dbReference type="AlphaFoldDB" id="V6F2F2"/>
<dbReference type="KEGG" id="mgy:MGMSRv2__2490"/>
<feature type="region of interest" description="Disordered" evidence="2">
    <location>
        <begin position="94"/>
        <end position="126"/>
    </location>
</feature>
<name>V6F2F2_MAGGM</name>
<dbReference type="eggNOG" id="COG5462">
    <property type="taxonomic scope" value="Bacteria"/>
</dbReference>
<evidence type="ECO:0000256" key="2">
    <source>
        <dbReference type="SAM" id="MobiDB-lite"/>
    </source>
</evidence>
<dbReference type="EMBL" id="HG794546">
    <property type="protein sequence ID" value="CDK99705.1"/>
    <property type="molecule type" value="Genomic_DNA"/>
</dbReference>
<dbReference type="Proteomes" id="UP000018922">
    <property type="component" value="Chromosome I"/>
</dbReference>
<keyword evidence="5" id="KW-1185">Reference proteome</keyword>
<evidence type="ECO:0000313" key="5">
    <source>
        <dbReference type="Proteomes" id="UP000018922"/>
    </source>
</evidence>
<evidence type="ECO:0000256" key="3">
    <source>
        <dbReference type="SAM" id="Phobius"/>
    </source>
</evidence>